<sequence length="42" mass="4656">DGLLGNTSQVEVESPDIERFPLFSSASYQECILKPGELLYIP</sequence>
<proteinExistence type="predicted"/>
<comment type="caution">
    <text evidence="1">The sequence shown here is derived from an EMBL/GenBank/DDBJ whole genome shotgun (WGS) entry which is preliminary data.</text>
</comment>
<protein>
    <submittedName>
        <fullName evidence="1">28309_t:CDS:1</fullName>
    </submittedName>
</protein>
<feature type="non-terminal residue" evidence="1">
    <location>
        <position position="1"/>
    </location>
</feature>
<dbReference type="EMBL" id="CAJVQC010169592">
    <property type="protein sequence ID" value="CAG8850198.1"/>
    <property type="molecule type" value="Genomic_DNA"/>
</dbReference>
<organism evidence="1 2">
    <name type="scientific">Racocetra persica</name>
    <dbReference type="NCBI Taxonomy" id="160502"/>
    <lineage>
        <taxon>Eukaryota</taxon>
        <taxon>Fungi</taxon>
        <taxon>Fungi incertae sedis</taxon>
        <taxon>Mucoromycota</taxon>
        <taxon>Glomeromycotina</taxon>
        <taxon>Glomeromycetes</taxon>
        <taxon>Diversisporales</taxon>
        <taxon>Gigasporaceae</taxon>
        <taxon>Racocetra</taxon>
    </lineage>
</organism>
<reference evidence="1" key="1">
    <citation type="submission" date="2021-06" db="EMBL/GenBank/DDBJ databases">
        <authorList>
            <person name="Kallberg Y."/>
            <person name="Tangrot J."/>
            <person name="Rosling A."/>
        </authorList>
    </citation>
    <scope>NUCLEOTIDE SEQUENCE</scope>
    <source>
        <strain evidence="1">MA461A</strain>
    </source>
</reference>
<accession>A0ACA9SWI4</accession>
<evidence type="ECO:0000313" key="1">
    <source>
        <dbReference type="EMBL" id="CAG8850198.1"/>
    </source>
</evidence>
<keyword evidence="2" id="KW-1185">Reference proteome</keyword>
<dbReference type="Proteomes" id="UP000789920">
    <property type="component" value="Unassembled WGS sequence"/>
</dbReference>
<evidence type="ECO:0000313" key="2">
    <source>
        <dbReference type="Proteomes" id="UP000789920"/>
    </source>
</evidence>
<feature type="non-terminal residue" evidence="1">
    <location>
        <position position="42"/>
    </location>
</feature>
<name>A0ACA9SWI4_9GLOM</name>
<gene>
    <name evidence="1" type="ORF">RPERSI_LOCUS35968</name>
</gene>